<evidence type="ECO:0000256" key="1">
    <source>
        <dbReference type="ARBA" id="ARBA00000085"/>
    </source>
</evidence>
<dbReference type="PROSITE" id="PS00109">
    <property type="entry name" value="PROTEIN_KINASE_TYR"/>
    <property type="match status" value="1"/>
</dbReference>
<dbReference type="PROSITE" id="PS50011">
    <property type="entry name" value="PROTEIN_KINASE_DOM"/>
    <property type="match status" value="1"/>
</dbReference>
<dbReference type="InterPro" id="IPR003661">
    <property type="entry name" value="HisK_dim/P_dom"/>
</dbReference>
<dbReference type="Pfam" id="PF02518">
    <property type="entry name" value="HATPase_c"/>
    <property type="match status" value="1"/>
</dbReference>
<dbReference type="CDD" id="cd14014">
    <property type="entry name" value="STKc_PknB_like"/>
    <property type="match status" value="1"/>
</dbReference>
<dbReference type="InterPro" id="IPR041664">
    <property type="entry name" value="AAA_16"/>
</dbReference>
<dbReference type="InterPro" id="IPR036890">
    <property type="entry name" value="HATPase_C_sf"/>
</dbReference>
<dbReference type="Gene3D" id="1.10.287.130">
    <property type="match status" value="1"/>
</dbReference>
<dbReference type="PANTHER" id="PTHR43642">
    <property type="entry name" value="HYBRID SIGNAL TRANSDUCTION HISTIDINE KINASE G"/>
    <property type="match status" value="1"/>
</dbReference>
<keyword evidence="3" id="KW-0597">Phosphoprotein</keyword>
<dbReference type="InterPro" id="IPR053159">
    <property type="entry name" value="Hybrid_Histidine_Kinase"/>
</dbReference>
<evidence type="ECO:0000256" key="3">
    <source>
        <dbReference type="ARBA" id="ARBA00022553"/>
    </source>
</evidence>
<dbReference type="Proteomes" id="UP000257016">
    <property type="component" value="Unassembled WGS sequence"/>
</dbReference>
<dbReference type="SMART" id="SM00065">
    <property type="entry name" value="GAF"/>
    <property type="match status" value="1"/>
</dbReference>
<feature type="domain" description="Protein kinase" evidence="4">
    <location>
        <begin position="1"/>
        <end position="299"/>
    </location>
</feature>
<comment type="caution">
    <text evidence="6">The sequence shown here is derived from an EMBL/GenBank/DDBJ whole genome shotgun (WGS) entry which is preliminary data.</text>
</comment>
<dbReference type="PANTHER" id="PTHR43642:SF1">
    <property type="entry name" value="HYBRID SIGNAL TRANSDUCTION HISTIDINE KINASE G"/>
    <property type="match status" value="1"/>
</dbReference>
<accession>A0A375CL64</accession>
<dbReference type="InterPro" id="IPR005467">
    <property type="entry name" value="His_kinase_dom"/>
</dbReference>
<proteinExistence type="predicted"/>
<dbReference type="InterPro" id="IPR004358">
    <property type="entry name" value="Sig_transdc_His_kin-like_C"/>
</dbReference>
<dbReference type="PROSITE" id="PS50109">
    <property type="entry name" value="HIS_KIN"/>
    <property type="match status" value="1"/>
</dbReference>
<keyword evidence="6" id="KW-0808">Transferase</keyword>
<evidence type="ECO:0000256" key="2">
    <source>
        <dbReference type="ARBA" id="ARBA00012438"/>
    </source>
</evidence>
<dbReference type="Pfam" id="PF13185">
    <property type="entry name" value="GAF_2"/>
    <property type="match status" value="1"/>
</dbReference>
<dbReference type="InterPro" id="IPR003018">
    <property type="entry name" value="GAF"/>
</dbReference>
<dbReference type="SMART" id="SM00387">
    <property type="entry name" value="HATPase_c"/>
    <property type="match status" value="1"/>
</dbReference>
<dbReference type="InterPro" id="IPR029016">
    <property type="entry name" value="GAF-like_dom_sf"/>
</dbReference>
<dbReference type="Pfam" id="PF13191">
    <property type="entry name" value="AAA_16"/>
    <property type="match status" value="1"/>
</dbReference>
<organism evidence="6">
    <name type="scientific">Cupriavidus taiwanensis</name>
    <dbReference type="NCBI Taxonomy" id="164546"/>
    <lineage>
        <taxon>Bacteria</taxon>
        <taxon>Pseudomonadati</taxon>
        <taxon>Pseudomonadota</taxon>
        <taxon>Betaproteobacteria</taxon>
        <taxon>Burkholderiales</taxon>
        <taxon>Burkholderiaceae</taxon>
        <taxon>Cupriavidus</taxon>
    </lineage>
</organism>
<dbReference type="Gene3D" id="1.10.510.10">
    <property type="entry name" value="Transferase(Phosphotransferase) domain 1"/>
    <property type="match status" value="1"/>
</dbReference>
<dbReference type="EC" id="2.7.13.3" evidence="2"/>
<dbReference type="InterPro" id="IPR008266">
    <property type="entry name" value="Tyr_kinase_AS"/>
</dbReference>
<comment type="catalytic activity">
    <reaction evidence="1">
        <text>ATP + protein L-histidine = ADP + protein N-phospho-L-histidine.</text>
        <dbReference type="EC" id="2.7.13.3"/>
    </reaction>
</comment>
<dbReference type="InterPro" id="IPR003594">
    <property type="entry name" value="HATPase_dom"/>
</dbReference>
<dbReference type="SUPFAM" id="SSF56112">
    <property type="entry name" value="Protein kinase-like (PK-like)"/>
    <property type="match status" value="1"/>
</dbReference>
<dbReference type="InterPro" id="IPR011009">
    <property type="entry name" value="Kinase-like_dom_sf"/>
</dbReference>
<dbReference type="GO" id="GO:0000155">
    <property type="term" value="F:phosphorelay sensor kinase activity"/>
    <property type="evidence" value="ECO:0007669"/>
    <property type="project" value="InterPro"/>
</dbReference>
<evidence type="ECO:0000313" key="6">
    <source>
        <dbReference type="EMBL" id="SOY74830.1"/>
    </source>
</evidence>
<dbReference type="InterPro" id="IPR000719">
    <property type="entry name" value="Prot_kinase_dom"/>
</dbReference>
<protein>
    <recommendedName>
        <fullName evidence="2">histidine kinase</fullName>
        <ecNumber evidence="2">2.7.13.3</ecNumber>
    </recommendedName>
</protein>
<dbReference type="SUPFAM" id="SSF52540">
    <property type="entry name" value="P-loop containing nucleoside triphosphate hydrolases"/>
    <property type="match status" value="1"/>
</dbReference>
<dbReference type="GO" id="GO:0005524">
    <property type="term" value="F:ATP binding"/>
    <property type="evidence" value="ECO:0007669"/>
    <property type="project" value="InterPro"/>
</dbReference>
<dbReference type="SUPFAM" id="SSF55781">
    <property type="entry name" value="GAF domain-like"/>
    <property type="match status" value="1"/>
</dbReference>
<feature type="domain" description="Histidine kinase" evidence="5">
    <location>
        <begin position="1524"/>
        <end position="1739"/>
    </location>
</feature>
<keyword evidence="6" id="KW-0418">Kinase</keyword>
<evidence type="ECO:0000259" key="5">
    <source>
        <dbReference type="PROSITE" id="PS50109"/>
    </source>
</evidence>
<dbReference type="InterPro" id="IPR036097">
    <property type="entry name" value="HisK_dim/P_sf"/>
</dbReference>
<dbReference type="SUPFAM" id="SSF47384">
    <property type="entry name" value="Homodimeric domain of signal transducing histidine kinase"/>
    <property type="match status" value="1"/>
</dbReference>
<dbReference type="SMART" id="SM00220">
    <property type="entry name" value="S_TKc"/>
    <property type="match status" value="1"/>
</dbReference>
<dbReference type="Gene3D" id="3.30.450.40">
    <property type="match status" value="1"/>
</dbReference>
<gene>
    <name evidence="6" type="ORF">CBM2586_B30195</name>
</gene>
<name>A0A375CL64_9BURK</name>
<dbReference type="InterPro" id="IPR027417">
    <property type="entry name" value="P-loop_NTPase"/>
</dbReference>
<dbReference type="SUPFAM" id="SSF55874">
    <property type="entry name" value="ATPase domain of HSP90 chaperone/DNA topoisomerase II/histidine kinase"/>
    <property type="match status" value="1"/>
</dbReference>
<dbReference type="CDD" id="cd00082">
    <property type="entry name" value="HisKA"/>
    <property type="match status" value="1"/>
</dbReference>
<dbReference type="EMBL" id="OFSN01000021">
    <property type="protein sequence ID" value="SOY74830.1"/>
    <property type="molecule type" value="Genomic_DNA"/>
</dbReference>
<dbReference type="PRINTS" id="PR00344">
    <property type="entry name" value="BCTRLSENSOR"/>
</dbReference>
<sequence>MRRSAEPAIIPAPMTPGIPAQRSLAPAFDDAWLARAAQTVLHVSDGIAYLQLSDPDTGLRCFARSAPLAHSAPLQDEARLAARLQADWAAVPAATLRNAERMVVVYGGAPASTLAATLEDAPVPVARFLELAIGSTRALAGAHAHGLLHGDIRPHNLLIEDSADDGANDGVNGGAGVRLTGFDHATALDAMPPVVPRPGPASWPYQSPEVARADQTRTSARSDLYSLGVTFYRMLTGTLPFSADTPAAWQHAHLAVEPVPPHVRVPGIAPLLGAIVLRLLAKDPADRYAGAISLLVDLLRCQADWRERGEIAPFRLDAAGASSTLDVSGELFGRARETAQLADALARVRHSGQSELVLIAGAAGTGKSALAAWLSCQAGQHGMPFASGKSDQLQLDIPYAPVAQMIRALTLPLLGEPEAALAPVRKRWLRALAGQGRAIAVLVPEVEHVLGRTAPLAEVPAQQALARAQQAILATFATFADQGAPLVLCFDDLQWADASTIALLEAFTTQRPANLLLIAAYRDHGNDVEQRFSWLMHASRAGALPVTRIAVRPLSVWELTELVAAALNEPAPRVEALAQLVHAKTGGNPFFSYQLLRALVDDGVLAYREAYRDERAGWHWDEADAAQHRYTDSVTDLMTRRFARLPEAGTELLRQLACVGIRCEQSLLACVAQLDAAQLDERLRPFVDAGLLVWSEDGYAFQHDRVLEAAYAMIAPRERPAAHARIAAIMIEHWQADQAVHAFEIGNQIERAAGHPLPEPQRVAFVQVLLVAARRARRSAALAQATRYTDAAFALMQPSWWTTHCALAYGASMLHCECLLAQARLEPASQEIDALLARDLPPVDKAAVHRLKASLQTVRSDYEGAINAALSGLALLDIHLERGPGPARMREAYDTVKRALGGRAIDSLGRLPATEDSRIQTIMGLLSTLISSLFVRDGISFLHVAKMVELTLEHGATAESPYGLSWFGVFIASLYEQYEDGLAYGLAAMELADRHGYEAERIATLVAVDQVSAWTRPLSYALAHAQRAVTLGRASGDIGMACYACNHIVSDLLAMGEHLRLVEEEIGRGLALTRLVQYRDIELILYSQHHFLRRLRSGDEAPPQDEAAHQMNAAQRLARANSLPTRFWIWLYDGMAAVFRQEWDHAVRSLREAQTLIWSAPAHINVADCRLYLAIALSHATAGAASDDVMAELAAHRDCFARWAALNSQTFGGKLALVEAELARLRGDPLQALAGYEQAAAAAAAAGFVHEAALAHELAGMLCEARGLPTAAAQHWRLAHAGYRRWGADHKATLLETRHPQRDVAGHEHGSADGRLSAQRWELGMKAARALSSEIVMDRLIETLMTHVVVHAGAQYGLLLLMRGEQPMIEASARVADGKVAVTLGSAVPSEQALPLAVLNSVLRTRQTLALDDAMVDAPSIRTRGAIAGGPRSVLCLPLLRGGSLVGVFYLENSLAPAVFDATRIAELEVLAPQVAISLETARLYQQLIDESNRRVAAEMRLRSASSALARTSHLTVMGGLAASIAHEVNQPLTAIVATVDASLRWLNRPRPEVAEALDGFTDIKQYALRAADIIRALRALARQVPAVLAPLHPDDVLREVLEMARLDIDAHEVRVVARLAAGSAVVEADRVQLQQVVLNLITNALDAMVQTPPPQRELIVTSYREQDNVVVSVQDHGAGIPEDVLGQVFEPFFTTKDDGMGMGLAICRSIIEAHGGTLEVRNRRSGGSEFMFRLPVCEMLPAAAGP</sequence>
<dbReference type="Gene3D" id="3.30.565.10">
    <property type="entry name" value="Histidine kinase-like ATPase, C-terminal domain"/>
    <property type="match status" value="1"/>
</dbReference>
<dbReference type="Pfam" id="PF00069">
    <property type="entry name" value="Pkinase"/>
    <property type="match status" value="1"/>
</dbReference>
<reference evidence="6" key="1">
    <citation type="submission" date="2018-01" db="EMBL/GenBank/DDBJ databases">
        <authorList>
            <person name="Clerissi C."/>
        </authorList>
    </citation>
    <scope>NUCLEOTIDE SEQUENCE</scope>
    <source>
        <strain evidence="6">Cupriavidus taiwanensis LMG 19430</strain>
    </source>
</reference>
<evidence type="ECO:0000259" key="4">
    <source>
        <dbReference type="PROSITE" id="PS50011"/>
    </source>
</evidence>